<evidence type="ECO:0000313" key="7">
    <source>
        <dbReference type="EMBL" id="MBK1826203.1"/>
    </source>
</evidence>
<accession>A0A934VAE5</accession>
<dbReference type="InterPro" id="IPR013324">
    <property type="entry name" value="RNA_pol_sigma_r3/r4-like"/>
</dbReference>
<sequence length="186" mass="20921">MKPAPAASDVGEVLPFGPMNQEKPTLREIFETEESPLLRFAYGILGRREVAEDLVQEAFLRLHANWGEVRNPKAWLYRSVRNLALNHLRDHKKECATEESQEWAVEKGPREALARMEAAGAVQMLVAELPEKEAALIHLKYHEGLRYEQISERTGLSVGNVGYKLHHLLKGLSASLRRMGVDSAEG</sequence>
<dbReference type="Pfam" id="PF08281">
    <property type="entry name" value="Sigma70_r4_2"/>
    <property type="match status" value="1"/>
</dbReference>
<dbReference type="InterPro" id="IPR014284">
    <property type="entry name" value="RNA_pol_sigma-70_dom"/>
</dbReference>
<reference evidence="7" key="1">
    <citation type="submission" date="2021-01" db="EMBL/GenBank/DDBJ databases">
        <title>Modified the classification status of verrucomicrobia.</title>
        <authorList>
            <person name="Feng X."/>
        </authorList>
    </citation>
    <scope>NUCLEOTIDE SEQUENCE</scope>
    <source>
        <strain evidence="7">KCTC 22201</strain>
    </source>
</reference>
<dbReference type="InterPro" id="IPR039425">
    <property type="entry name" value="RNA_pol_sigma-70-like"/>
</dbReference>
<gene>
    <name evidence="7" type="ORF">JIN81_04175</name>
</gene>
<dbReference type="AlphaFoldDB" id="A0A934VAE5"/>
<evidence type="ECO:0000256" key="3">
    <source>
        <dbReference type="ARBA" id="ARBA00023082"/>
    </source>
</evidence>
<dbReference type="InterPro" id="IPR036388">
    <property type="entry name" value="WH-like_DNA-bd_sf"/>
</dbReference>
<dbReference type="NCBIfam" id="TIGR02937">
    <property type="entry name" value="sigma70-ECF"/>
    <property type="match status" value="1"/>
</dbReference>
<dbReference type="Proteomes" id="UP000658278">
    <property type="component" value="Unassembled WGS sequence"/>
</dbReference>
<dbReference type="EMBL" id="JAENII010000002">
    <property type="protein sequence ID" value="MBK1826203.1"/>
    <property type="molecule type" value="Genomic_DNA"/>
</dbReference>
<comment type="similarity">
    <text evidence="1">Belongs to the sigma-70 factor family. ECF subfamily.</text>
</comment>
<proteinExistence type="inferred from homology"/>
<protein>
    <submittedName>
        <fullName evidence="7">RNA polymerase sigma factor</fullName>
    </submittedName>
</protein>
<keyword evidence="8" id="KW-1185">Reference proteome</keyword>
<dbReference type="SUPFAM" id="SSF88659">
    <property type="entry name" value="Sigma3 and sigma4 domains of RNA polymerase sigma factors"/>
    <property type="match status" value="1"/>
</dbReference>
<feature type="domain" description="RNA polymerase sigma factor 70 region 4 type 2" evidence="6">
    <location>
        <begin position="121"/>
        <end position="170"/>
    </location>
</feature>
<dbReference type="Gene3D" id="1.10.1740.10">
    <property type="match status" value="1"/>
</dbReference>
<dbReference type="InterPro" id="IPR013325">
    <property type="entry name" value="RNA_pol_sigma_r2"/>
</dbReference>
<dbReference type="PANTHER" id="PTHR43133:SF51">
    <property type="entry name" value="RNA POLYMERASE SIGMA FACTOR"/>
    <property type="match status" value="1"/>
</dbReference>
<evidence type="ECO:0000259" key="6">
    <source>
        <dbReference type="Pfam" id="PF08281"/>
    </source>
</evidence>
<dbReference type="PANTHER" id="PTHR43133">
    <property type="entry name" value="RNA POLYMERASE ECF-TYPE SIGMA FACTO"/>
    <property type="match status" value="1"/>
</dbReference>
<dbReference type="GO" id="GO:0006352">
    <property type="term" value="P:DNA-templated transcription initiation"/>
    <property type="evidence" value="ECO:0007669"/>
    <property type="project" value="InterPro"/>
</dbReference>
<dbReference type="InterPro" id="IPR007627">
    <property type="entry name" value="RNA_pol_sigma70_r2"/>
</dbReference>
<keyword evidence="4" id="KW-0804">Transcription</keyword>
<dbReference type="Pfam" id="PF04542">
    <property type="entry name" value="Sigma70_r2"/>
    <property type="match status" value="1"/>
</dbReference>
<dbReference type="RefSeq" id="WP_200276734.1">
    <property type="nucleotide sequence ID" value="NZ_JAENII010000002.1"/>
</dbReference>
<comment type="caution">
    <text evidence="7">The sequence shown here is derived from an EMBL/GenBank/DDBJ whole genome shotgun (WGS) entry which is preliminary data.</text>
</comment>
<evidence type="ECO:0000256" key="4">
    <source>
        <dbReference type="ARBA" id="ARBA00023163"/>
    </source>
</evidence>
<evidence type="ECO:0000259" key="5">
    <source>
        <dbReference type="Pfam" id="PF04542"/>
    </source>
</evidence>
<dbReference type="Gene3D" id="1.10.10.10">
    <property type="entry name" value="Winged helix-like DNA-binding domain superfamily/Winged helix DNA-binding domain"/>
    <property type="match status" value="1"/>
</dbReference>
<dbReference type="GO" id="GO:0016987">
    <property type="term" value="F:sigma factor activity"/>
    <property type="evidence" value="ECO:0007669"/>
    <property type="project" value="UniProtKB-KW"/>
</dbReference>
<evidence type="ECO:0000256" key="2">
    <source>
        <dbReference type="ARBA" id="ARBA00023015"/>
    </source>
</evidence>
<keyword evidence="3" id="KW-0731">Sigma factor</keyword>
<evidence type="ECO:0000256" key="1">
    <source>
        <dbReference type="ARBA" id="ARBA00010641"/>
    </source>
</evidence>
<dbReference type="GO" id="GO:0003677">
    <property type="term" value="F:DNA binding"/>
    <property type="evidence" value="ECO:0007669"/>
    <property type="project" value="InterPro"/>
</dbReference>
<dbReference type="SUPFAM" id="SSF88946">
    <property type="entry name" value="Sigma2 domain of RNA polymerase sigma factors"/>
    <property type="match status" value="1"/>
</dbReference>
<feature type="domain" description="RNA polymerase sigma-70 region 2" evidence="5">
    <location>
        <begin position="30"/>
        <end position="93"/>
    </location>
</feature>
<evidence type="ECO:0000313" key="8">
    <source>
        <dbReference type="Proteomes" id="UP000658278"/>
    </source>
</evidence>
<name>A0A934VAE5_9BACT</name>
<organism evidence="7 8">
    <name type="scientific">Haloferula rosea</name>
    <dbReference type="NCBI Taxonomy" id="490093"/>
    <lineage>
        <taxon>Bacteria</taxon>
        <taxon>Pseudomonadati</taxon>
        <taxon>Verrucomicrobiota</taxon>
        <taxon>Verrucomicrobiia</taxon>
        <taxon>Verrucomicrobiales</taxon>
        <taxon>Verrucomicrobiaceae</taxon>
        <taxon>Haloferula</taxon>
    </lineage>
</organism>
<keyword evidence="2" id="KW-0805">Transcription regulation</keyword>
<dbReference type="InterPro" id="IPR013249">
    <property type="entry name" value="RNA_pol_sigma70_r4_t2"/>
</dbReference>